<dbReference type="EMBL" id="PYGI01000003">
    <property type="protein sequence ID" value="PSL15904.1"/>
    <property type="molecule type" value="Genomic_DNA"/>
</dbReference>
<dbReference type="RefSeq" id="WP_106590721.1">
    <property type="nucleotide sequence ID" value="NZ_PYGI01000003.1"/>
</dbReference>
<comment type="caution">
    <text evidence="2">The sequence shown here is derived from an EMBL/GenBank/DDBJ whole genome shotgun (WGS) entry which is preliminary data.</text>
</comment>
<sequence length="123" mass="13238">MSASRALEEARPILEDLLPQIGIIPSGVPLDTSTCISSFSKWVSGQQVGQEDIAFFVGLIGAFIVVYLVDHKDAKAYVKENRICVAIPFQQGIMRELEPYAVAHGIASGSDGDLESFLKNVAA</sequence>
<organism evidence="2 3">
    <name type="scientific">Marinobacterium halophilum</name>
    <dbReference type="NCBI Taxonomy" id="267374"/>
    <lineage>
        <taxon>Bacteria</taxon>
        <taxon>Pseudomonadati</taxon>
        <taxon>Pseudomonadota</taxon>
        <taxon>Gammaproteobacteria</taxon>
        <taxon>Oceanospirillales</taxon>
        <taxon>Oceanospirillaceae</taxon>
        <taxon>Marinobacterium</taxon>
    </lineage>
</organism>
<feature type="transmembrane region" description="Helical" evidence="1">
    <location>
        <begin position="53"/>
        <end position="69"/>
    </location>
</feature>
<keyword evidence="3" id="KW-1185">Reference proteome</keyword>
<evidence type="ECO:0000313" key="3">
    <source>
        <dbReference type="Proteomes" id="UP000242133"/>
    </source>
</evidence>
<accession>A0A2P8F2G5</accession>
<keyword evidence="1" id="KW-0812">Transmembrane</keyword>
<dbReference type="Proteomes" id="UP000242133">
    <property type="component" value="Unassembled WGS sequence"/>
</dbReference>
<keyword evidence="1" id="KW-1133">Transmembrane helix</keyword>
<protein>
    <submittedName>
        <fullName evidence="2">Uncharacterized protein</fullName>
    </submittedName>
</protein>
<dbReference type="OrthoDB" id="7060873at2"/>
<reference evidence="2 3" key="1">
    <citation type="submission" date="2018-03" db="EMBL/GenBank/DDBJ databases">
        <title>Genomic Encyclopedia of Archaeal and Bacterial Type Strains, Phase II (KMG-II): from individual species to whole genera.</title>
        <authorList>
            <person name="Goeker M."/>
        </authorList>
    </citation>
    <scope>NUCLEOTIDE SEQUENCE [LARGE SCALE GENOMIC DNA]</scope>
    <source>
        <strain evidence="2 3">DSM 17586</strain>
    </source>
</reference>
<keyword evidence="1" id="KW-0472">Membrane</keyword>
<proteinExistence type="predicted"/>
<gene>
    <name evidence="2" type="ORF">CLV44_103188</name>
</gene>
<name>A0A2P8F2G5_9GAMM</name>
<dbReference type="AlphaFoldDB" id="A0A2P8F2G5"/>
<evidence type="ECO:0000313" key="2">
    <source>
        <dbReference type="EMBL" id="PSL15904.1"/>
    </source>
</evidence>
<evidence type="ECO:0000256" key="1">
    <source>
        <dbReference type="SAM" id="Phobius"/>
    </source>
</evidence>